<evidence type="ECO:0000256" key="4">
    <source>
        <dbReference type="PROSITE-ProRule" id="PRU00024"/>
    </source>
</evidence>
<reference evidence="7" key="1">
    <citation type="submission" date="2020-09" db="EMBL/GenBank/DDBJ databases">
        <title>Genome-Enabled Discovery of Anthraquinone Biosynthesis in Senna tora.</title>
        <authorList>
            <person name="Kang S.-H."/>
            <person name="Pandey R.P."/>
            <person name="Lee C.-M."/>
            <person name="Sim J.-S."/>
            <person name="Jeong J.-T."/>
            <person name="Choi B.-S."/>
            <person name="Jung M."/>
            <person name="Ginzburg D."/>
            <person name="Zhao K."/>
            <person name="Won S.Y."/>
            <person name="Oh T.-J."/>
            <person name="Yu Y."/>
            <person name="Kim N.-H."/>
            <person name="Lee O.R."/>
            <person name="Lee T.-H."/>
            <person name="Bashyal P."/>
            <person name="Kim T.-S."/>
            <person name="Lee W.-H."/>
            <person name="Kawkins C."/>
            <person name="Kim C.-K."/>
            <person name="Kim J.S."/>
            <person name="Ahn B.O."/>
            <person name="Rhee S.Y."/>
            <person name="Sohng J.K."/>
        </authorList>
    </citation>
    <scope>NUCLEOTIDE SEQUENCE</scope>
    <source>
        <tissue evidence="7">Leaf</tissue>
    </source>
</reference>
<dbReference type="EMBL" id="JAAIUW010000007">
    <property type="protein sequence ID" value="KAF7823080.1"/>
    <property type="molecule type" value="Genomic_DNA"/>
</dbReference>
<keyword evidence="8" id="KW-1185">Reference proteome</keyword>
<sequence length="320" mass="34724">MAKSPSMNEILPRKQIGICTMPMCHSSSNLHPKREKEYTKFRKNQPIAERKIQDPNIVRKEEMKNCELCKVPARTYCESDQASLCWDCDSKVHGANFLVARHSRTLLCRACQSITPWKASGPKLGNTVSFCESCAGGMKVIGEEREESEGGNDDDIDTEGDLSDDEDDDSDEDDDDDDGGDGDAEVGGDEDGDNQVVPLSSTPPPPASNSSSSQESVSRCNNNSRDLSETVNTSSLKRRREDASDQNFQDGSKRPSIQQRYGAELRKQVAWLSSLGGGGASTESPRFLKDAEIGSASSDESLDGLNGPQCSSDGKTPEAV</sequence>
<accession>A0A834TJS4</accession>
<evidence type="ECO:0000256" key="1">
    <source>
        <dbReference type="ARBA" id="ARBA00022723"/>
    </source>
</evidence>
<dbReference type="Proteomes" id="UP000634136">
    <property type="component" value="Unassembled WGS sequence"/>
</dbReference>
<keyword evidence="2 4" id="KW-0863">Zinc-finger</keyword>
<feature type="region of interest" description="Disordered" evidence="5">
    <location>
        <begin position="274"/>
        <end position="320"/>
    </location>
</feature>
<feature type="compositionally biased region" description="Polar residues" evidence="5">
    <location>
        <begin position="219"/>
        <end position="235"/>
    </location>
</feature>
<dbReference type="SMART" id="SM00336">
    <property type="entry name" value="BBOX"/>
    <property type="match status" value="1"/>
</dbReference>
<dbReference type="PROSITE" id="PS50119">
    <property type="entry name" value="ZF_BBOX"/>
    <property type="match status" value="1"/>
</dbReference>
<dbReference type="GO" id="GO:0008270">
    <property type="term" value="F:zinc ion binding"/>
    <property type="evidence" value="ECO:0007669"/>
    <property type="project" value="UniProtKB-KW"/>
</dbReference>
<gene>
    <name evidence="7" type="ORF">G2W53_021224</name>
</gene>
<evidence type="ECO:0000256" key="5">
    <source>
        <dbReference type="SAM" id="MobiDB-lite"/>
    </source>
</evidence>
<feature type="compositionally biased region" description="Acidic residues" evidence="5">
    <location>
        <begin position="144"/>
        <end position="193"/>
    </location>
</feature>
<evidence type="ECO:0000313" key="7">
    <source>
        <dbReference type="EMBL" id="KAF7823080.1"/>
    </source>
</evidence>
<evidence type="ECO:0000313" key="8">
    <source>
        <dbReference type="Proteomes" id="UP000634136"/>
    </source>
</evidence>
<keyword evidence="3" id="KW-0862">Zinc</keyword>
<evidence type="ECO:0000256" key="2">
    <source>
        <dbReference type="ARBA" id="ARBA00022771"/>
    </source>
</evidence>
<name>A0A834TJS4_9FABA</name>
<organism evidence="7 8">
    <name type="scientific">Senna tora</name>
    <dbReference type="NCBI Taxonomy" id="362788"/>
    <lineage>
        <taxon>Eukaryota</taxon>
        <taxon>Viridiplantae</taxon>
        <taxon>Streptophyta</taxon>
        <taxon>Embryophyta</taxon>
        <taxon>Tracheophyta</taxon>
        <taxon>Spermatophyta</taxon>
        <taxon>Magnoliopsida</taxon>
        <taxon>eudicotyledons</taxon>
        <taxon>Gunneridae</taxon>
        <taxon>Pentapetalae</taxon>
        <taxon>rosids</taxon>
        <taxon>fabids</taxon>
        <taxon>Fabales</taxon>
        <taxon>Fabaceae</taxon>
        <taxon>Caesalpinioideae</taxon>
        <taxon>Cassia clade</taxon>
        <taxon>Senna</taxon>
    </lineage>
</organism>
<feature type="region of interest" description="Disordered" evidence="5">
    <location>
        <begin position="142"/>
        <end position="261"/>
    </location>
</feature>
<dbReference type="InterPro" id="IPR049808">
    <property type="entry name" value="CONSTANS-like_Bbox1"/>
</dbReference>
<proteinExistence type="predicted"/>
<feature type="domain" description="B box-type" evidence="6">
    <location>
        <begin position="61"/>
        <end position="107"/>
    </location>
</feature>
<evidence type="ECO:0000256" key="3">
    <source>
        <dbReference type="ARBA" id="ARBA00022833"/>
    </source>
</evidence>
<protein>
    <submittedName>
        <fullName evidence="7">Zinc finger protein CONSTANS-LIKE 2-like</fullName>
    </submittedName>
</protein>
<dbReference type="PANTHER" id="PTHR31717">
    <property type="entry name" value="ZINC FINGER PROTEIN CONSTANS-LIKE 10"/>
    <property type="match status" value="1"/>
</dbReference>
<feature type="compositionally biased region" description="Polar residues" evidence="5">
    <location>
        <begin position="245"/>
        <end position="259"/>
    </location>
</feature>
<dbReference type="AlphaFoldDB" id="A0A834TJS4"/>
<dbReference type="PANTHER" id="PTHR31717:SF60">
    <property type="entry name" value="B-BOX TYPE ZINC FINGER FAMILY PROTEIN"/>
    <property type="match status" value="1"/>
</dbReference>
<dbReference type="InterPro" id="IPR000315">
    <property type="entry name" value="Znf_B-box"/>
</dbReference>
<dbReference type="CDD" id="cd19821">
    <property type="entry name" value="Bbox1_BBX-like"/>
    <property type="match status" value="1"/>
</dbReference>
<dbReference type="OrthoDB" id="153872at2759"/>
<dbReference type="Pfam" id="PF00643">
    <property type="entry name" value="zf-B_box"/>
    <property type="match status" value="1"/>
</dbReference>
<feature type="compositionally biased region" description="Low complexity" evidence="5">
    <location>
        <begin position="208"/>
        <end position="218"/>
    </location>
</feature>
<evidence type="ECO:0000259" key="6">
    <source>
        <dbReference type="PROSITE" id="PS50119"/>
    </source>
</evidence>
<comment type="caution">
    <text evidence="7">The sequence shown here is derived from an EMBL/GenBank/DDBJ whole genome shotgun (WGS) entry which is preliminary data.</text>
</comment>
<keyword evidence="1" id="KW-0479">Metal-binding</keyword>